<evidence type="ECO:0000313" key="9">
    <source>
        <dbReference type="EMBL" id="EYC31734.1"/>
    </source>
</evidence>
<dbReference type="PANTHER" id="PTHR43788">
    <property type="entry name" value="DNA2/NAM7 HELICASE FAMILY MEMBER"/>
    <property type="match status" value="1"/>
</dbReference>
<name>A0A016VVV4_9BILA</name>
<dbReference type="SUPFAM" id="SSF52540">
    <property type="entry name" value="P-loop containing nucleoside triphosphate hydrolases"/>
    <property type="match status" value="1"/>
</dbReference>
<evidence type="ECO:0000259" key="8">
    <source>
        <dbReference type="PROSITE" id="PS51192"/>
    </source>
</evidence>
<evidence type="ECO:0000313" key="10">
    <source>
        <dbReference type="Proteomes" id="UP000024635"/>
    </source>
</evidence>
<dbReference type="PROSITE" id="PS51192">
    <property type="entry name" value="HELICASE_ATP_BIND_1"/>
    <property type="match status" value="1"/>
</dbReference>
<dbReference type="Gene3D" id="3.40.50.300">
    <property type="entry name" value="P-loop containing nucleotide triphosphate hydrolases"/>
    <property type="match status" value="2"/>
</dbReference>
<evidence type="ECO:0000256" key="2">
    <source>
        <dbReference type="ARBA" id="ARBA00022741"/>
    </source>
</evidence>
<evidence type="ECO:0000256" key="7">
    <source>
        <dbReference type="SAM" id="MobiDB-lite"/>
    </source>
</evidence>
<protein>
    <recommendedName>
        <fullName evidence="8">Helicase ATP-binding domain-containing protein</fullName>
    </recommendedName>
</protein>
<feature type="compositionally biased region" description="Polar residues" evidence="7">
    <location>
        <begin position="688"/>
        <end position="708"/>
    </location>
</feature>
<dbReference type="InterPro" id="IPR041679">
    <property type="entry name" value="DNA2/NAM7-like_C"/>
</dbReference>
<feature type="region of interest" description="Disordered" evidence="7">
    <location>
        <begin position="686"/>
        <end position="708"/>
    </location>
</feature>
<dbReference type="SMART" id="SM00382">
    <property type="entry name" value="AAA"/>
    <property type="match status" value="1"/>
</dbReference>
<keyword evidence="2" id="KW-0547">Nucleotide-binding</keyword>
<dbReference type="PANTHER" id="PTHR43788:SF8">
    <property type="entry name" value="DNA-BINDING PROTEIN SMUBP-2"/>
    <property type="match status" value="1"/>
</dbReference>
<dbReference type="GO" id="GO:0016787">
    <property type="term" value="F:hydrolase activity"/>
    <property type="evidence" value="ECO:0007669"/>
    <property type="project" value="UniProtKB-KW"/>
</dbReference>
<evidence type="ECO:0000256" key="6">
    <source>
        <dbReference type="ARBA" id="ARBA00048432"/>
    </source>
</evidence>
<gene>
    <name evidence="9" type="primary">Acey_s0003.g1207</name>
    <name evidence="9" type="ORF">Y032_0003g1207</name>
</gene>
<dbReference type="EMBL" id="JARK01001339">
    <property type="protein sequence ID" value="EYC31734.1"/>
    <property type="molecule type" value="Genomic_DNA"/>
</dbReference>
<comment type="caution">
    <text evidence="9">The sequence shown here is derived from an EMBL/GenBank/DDBJ whole genome shotgun (WGS) entry which is preliminary data.</text>
</comment>
<feature type="domain" description="Helicase ATP-binding" evidence="8">
    <location>
        <begin position="244"/>
        <end position="402"/>
    </location>
</feature>
<dbReference type="SMART" id="SM00487">
    <property type="entry name" value="DEXDc"/>
    <property type="match status" value="1"/>
</dbReference>
<dbReference type="Proteomes" id="UP000024635">
    <property type="component" value="Unassembled WGS sequence"/>
</dbReference>
<dbReference type="AlphaFoldDB" id="A0A016VVV4"/>
<dbReference type="InterPro" id="IPR027417">
    <property type="entry name" value="P-loop_NTPase"/>
</dbReference>
<sequence length="708" mass="79552">MLCGRIIQLGRIHFVTHICKARVHSSLLLNSIGRYAKLQKRKDPLAAYPPEFRAKLRDWPKLLQAEIDESVNHLKELRALSDLRELEERGLLIANLRLLSDDLHPITGRTVVLKRISLGNGSDRSKLFRPGAPVAIREAKSLKEIAECVMLASNRKEITIKVRPSSASRSLNGDTEYILTLSQSSGALHSVQDFFLQNKVVDTPGVDLLGYAFRAKNMPSIHNDRMITDLPDELNESQRRAISAALNKRRPFVTIQGPPGTGKTRVVAEIVRQLYKKKLKTLVCAPSHVAVDKVMSELFKFFDNAPDEEDIPEESDVIADAETIEDAISSHEKYLDLCDLFDKMNGLTSTEDRTKLRTEANKLKWKILKDAYKKRLVIFCTLTSSAVQRLAQVNWHPDVIIIDEAAQATEPVAWAAIVQAKRCILAGDHAQLPSTILSKECFRALKGNLHVSLMERLVNEFSKANINQLLTVQYRMNEKIMQWSSQQFYDSRLVASEDVSNITLSDISMVGSTSAINNPLIMINTDLTPKDTGNSYKEVQSQMSYKNPGEAELVIRYLHILKSIGVPGREIAVISPYYAQVAIIREMLAGTDVTANTVDSFQGQEREVVVFSMVRHNEEKSIGFLQNEKRLNVAITRAKRQFVLIGSARMMSRDRHLRTLLRTIQKIGKVYGPTVVESFEKEVEALPTSPSKNPATDCQATRDISIQN</sequence>
<keyword evidence="3" id="KW-0378">Hydrolase</keyword>
<dbReference type="GO" id="GO:0005524">
    <property type="term" value="F:ATP binding"/>
    <property type="evidence" value="ECO:0007669"/>
    <property type="project" value="UniProtKB-KW"/>
</dbReference>
<dbReference type="Pfam" id="PF13087">
    <property type="entry name" value="AAA_12"/>
    <property type="match status" value="1"/>
</dbReference>
<keyword evidence="5" id="KW-0067">ATP-binding</keyword>
<proteinExistence type="inferred from homology"/>
<dbReference type="FunFam" id="3.40.50.300:FF:000326">
    <property type="entry name" value="P-loop containing nucleoside triphosphate hydrolase"/>
    <property type="match status" value="1"/>
</dbReference>
<dbReference type="GO" id="GO:0005694">
    <property type="term" value="C:chromosome"/>
    <property type="evidence" value="ECO:0007669"/>
    <property type="project" value="UniProtKB-ARBA"/>
</dbReference>
<dbReference type="InterPro" id="IPR050534">
    <property type="entry name" value="Coronavir_polyprotein_1ab"/>
</dbReference>
<comment type="catalytic activity">
    <reaction evidence="6">
        <text>ATP + H2O = ADP + phosphate + H(+)</text>
        <dbReference type="Rhea" id="RHEA:13065"/>
        <dbReference type="ChEBI" id="CHEBI:15377"/>
        <dbReference type="ChEBI" id="CHEBI:15378"/>
        <dbReference type="ChEBI" id="CHEBI:30616"/>
        <dbReference type="ChEBI" id="CHEBI:43474"/>
        <dbReference type="ChEBI" id="CHEBI:456216"/>
        <dbReference type="EC" id="3.6.4.12"/>
    </reaction>
    <physiologicalReaction direction="left-to-right" evidence="6">
        <dbReference type="Rhea" id="RHEA:13066"/>
    </physiologicalReaction>
</comment>
<reference evidence="10" key="1">
    <citation type="journal article" date="2015" name="Nat. Genet.">
        <title>The genome and transcriptome of the zoonotic hookworm Ancylostoma ceylanicum identify infection-specific gene families.</title>
        <authorList>
            <person name="Schwarz E.M."/>
            <person name="Hu Y."/>
            <person name="Antoshechkin I."/>
            <person name="Miller M.M."/>
            <person name="Sternberg P.W."/>
            <person name="Aroian R.V."/>
        </authorList>
    </citation>
    <scope>NUCLEOTIDE SEQUENCE</scope>
    <source>
        <strain evidence="10">HY135</strain>
    </source>
</reference>
<dbReference type="OrthoDB" id="5805783at2759"/>
<dbReference type="InterPro" id="IPR003593">
    <property type="entry name" value="AAA+_ATPase"/>
</dbReference>
<evidence type="ECO:0000256" key="3">
    <source>
        <dbReference type="ARBA" id="ARBA00022801"/>
    </source>
</evidence>
<dbReference type="Pfam" id="PF13086">
    <property type="entry name" value="AAA_11"/>
    <property type="match status" value="2"/>
</dbReference>
<evidence type="ECO:0000256" key="5">
    <source>
        <dbReference type="ARBA" id="ARBA00022840"/>
    </source>
</evidence>
<dbReference type="GO" id="GO:0043139">
    <property type="term" value="F:5'-3' DNA helicase activity"/>
    <property type="evidence" value="ECO:0007669"/>
    <property type="project" value="TreeGrafter"/>
</dbReference>
<evidence type="ECO:0000256" key="1">
    <source>
        <dbReference type="ARBA" id="ARBA00007913"/>
    </source>
</evidence>
<dbReference type="STRING" id="53326.A0A016VVV4"/>
<comment type="similarity">
    <text evidence="1">Belongs to the DNA2/NAM7 helicase family.</text>
</comment>
<keyword evidence="10" id="KW-1185">Reference proteome</keyword>
<dbReference type="InterPro" id="IPR041677">
    <property type="entry name" value="DNA2/NAM7_AAA_11"/>
</dbReference>
<dbReference type="InterPro" id="IPR047187">
    <property type="entry name" value="SF1_C_Upf1"/>
</dbReference>
<accession>A0A016VVV4</accession>
<dbReference type="InterPro" id="IPR014001">
    <property type="entry name" value="Helicase_ATP-bd"/>
</dbReference>
<dbReference type="CDD" id="cd18808">
    <property type="entry name" value="SF1_C_Upf1"/>
    <property type="match status" value="1"/>
</dbReference>
<organism evidence="9 10">
    <name type="scientific">Ancylostoma ceylanicum</name>
    <dbReference type="NCBI Taxonomy" id="53326"/>
    <lineage>
        <taxon>Eukaryota</taxon>
        <taxon>Metazoa</taxon>
        <taxon>Ecdysozoa</taxon>
        <taxon>Nematoda</taxon>
        <taxon>Chromadorea</taxon>
        <taxon>Rhabditida</taxon>
        <taxon>Rhabditina</taxon>
        <taxon>Rhabditomorpha</taxon>
        <taxon>Strongyloidea</taxon>
        <taxon>Ancylostomatidae</taxon>
        <taxon>Ancylostomatinae</taxon>
        <taxon>Ancylostoma</taxon>
    </lineage>
</organism>
<keyword evidence="4" id="KW-0347">Helicase</keyword>
<dbReference type="Gene3D" id="2.40.30.270">
    <property type="match status" value="1"/>
</dbReference>
<evidence type="ECO:0000256" key="4">
    <source>
        <dbReference type="ARBA" id="ARBA00022806"/>
    </source>
</evidence>